<feature type="region of interest" description="Disordered" evidence="1">
    <location>
        <begin position="1"/>
        <end position="30"/>
    </location>
</feature>
<dbReference type="Proteomes" id="UP000645217">
    <property type="component" value="Unassembled WGS sequence"/>
</dbReference>
<reference evidence="2" key="1">
    <citation type="journal article" date="2014" name="Int. J. Syst. Evol. Microbiol.">
        <title>Complete genome sequence of Corynebacterium casei LMG S-19264T (=DSM 44701T), isolated from a smear-ripened cheese.</title>
        <authorList>
            <consortium name="US DOE Joint Genome Institute (JGI-PGF)"/>
            <person name="Walter F."/>
            <person name="Albersmeier A."/>
            <person name="Kalinowski J."/>
            <person name="Ruckert C."/>
        </authorList>
    </citation>
    <scope>NUCLEOTIDE SEQUENCE</scope>
    <source>
        <strain evidence="2">JCM 13064</strain>
    </source>
</reference>
<dbReference type="AlphaFoldDB" id="A0A917VIU2"/>
<dbReference type="InterPro" id="IPR021398">
    <property type="entry name" value="DUF3037"/>
</dbReference>
<evidence type="ECO:0008006" key="4">
    <source>
        <dbReference type="Google" id="ProtNLM"/>
    </source>
</evidence>
<evidence type="ECO:0000313" key="2">
    <source>
        <dbReference type="EMBL" id="GGK83888.1"/>
    </source>
</evidence>
<comment type="caution">
    <text evidence="2">The sequence shown here is derived from an EMBL/GenBank/DDBJ whole genome shotgun (WGS) entry which is preliminary data.</text>
</comment>
<proteinExistence type="predicted"/>
<accession>A0A917VIU2</accession>
<sequence length="164" mass="17370">MNTAQAYPSATGDGAGAERAAGTRSSGDRRAEAPVERAVYEYAVIRVVPCVVRGEFLNAGVILYSQPHAYLCARTELDGSRLRALDESIDLAEVGRALAAYERACSADSGPLRGEPLGSRFRWLTAPRSTVVQTGPVHAGLTGDPAAELECLLDRLVRRGAGGR</sequence>
<evidence type="ECO:0000313" key="3">
    <source>
        <dbReference type="Proteomes" id="UP000645217"/>
    </source>
</evidence>
<dbReference type="Pfam" id="PF11236">
    <property type="entry name" value="DUF3037"/>
    <property type="match status" value="1"/>
</dbReference>
<evidence type="ECO:0000256" key="1">
    <source>
        <dbReference type="SAM" id="MobiDB-lite"/>
    </source>
</evidence>
<organism evidence="2 3">
    <name type="scientific">Sphaerisporangium melleum</name>
    <dbReference type="NCBI Taxonomy" id="321316"/>
    <lineage>
        <taxon>Bacteria</taxon>
        <taxon>Bacillati</taxon>
        <taxon>Actinomycetota</taxon>
        <taxon>Actinomycetes</taxon>
        <taxon>Streptosporangiales</taxon>
        <taxon>Streptosporangiaceae</taxon>
        <taxon>Sphaerisporangium</taxon>
    </lineage>
</organism>
<name>A0A917VIU2_9ACTN</name>
<gene>
    <name evidence="2" type="ORF">GCM10007964_27950</name>
</gene>
<dbReference type="EMBL" id="BMNT01000013">
    <property type="protein sequence ID" value="GGK83888.1"/>
    <property type="molecule type" value="Genomic_DNA"/>
</dbReference>
<keyword evidence="3" id="KW-1185">Reference proteome</keyword>
<reference evidence="2" key="2">
    <citation type="submission" date="2020-09" db="EMBL/GenBank/DDBJ databases">
        <authorList>
            <person name="Sun Q."/>
            <person name="Ohkuma M."/>
        </authorList>
    </citation>
    <scope>NUCLEOTIDE SEQUENCE</scope>
    <source>
        <strain evidence="2">JCM 13064</strain>
    </source>
</reference>
<protein>
    <recommendedName>
        <fullName evidence="4">DUF3037 domain-containing protein</fullName>
    </recommendedName>
</protein>